<evidence type="ECO:0000313" key="2">
    <source>
        <dbReference type="Proteomes" id="UP001235939"/>
    </source>
</evidence>
<evidence type="ECO:0000313" key="1">
    <source>
        <dbReference type="EMBL" id="UYV60797.1"/>
    </source>
</evidence>
<dbReference type="PANTHER" id="PTHR43979">
    <property type="entry name" value="PRE-MRNA-PROCESSING FACTOR 17"/>
    <property type="match status" value="1"/>
</dbReference>
<protein>
    <submittedName>
        <fullName evidence="1">CDC40</fullName>
    </submittedName>
</protein>
<dbReference type="Proteomes" id="UP001235939">
    <property type="component" value="Chromosome 01"/>
</dbReference>
<accession>A0ABY6JZH5</accession>
<dbReference type="EMBL" id="CP092863">
    <property type="protein sequence ID" value="UYV60797.1"/>
    <property type="molecule type" value="Genomic_DNA"/>
</dbReference>
<name>A0ABY6JZH5_9ARAC</name>
<dbReference type="InterPro" id="IPR032847">
    <property type="entry name" value="PRPF17"/>
</dbReference>
<proteinExistence type="predicted"/>
<sequence>MGNQLAGTPVDPSTKQLAYNPKYEDLFAPNVGPENPFKTQQEKAVKNTLAGFVEPAAFNDFHFESQRRTFTSFGKLWESPAP</sequence>
<keyword evidence="2" id="KW-1185">Reference proteome</keyword>
<gene>
    <name evidence="1" type="ORF">LAZ67_1002364</name>
</gene>
<dbReference type="PANTHER" id="PTHR43979:SF1">
    <property type="entry name" value="PRE-MRNA-PROCESSING FACTOR 17"/>
    <property type="match status" value="1"/>
</dbReference>
<organism evidence="1 2">
    <name type="scientific">Cordylochernes scorpioides</name>
    <dbReference type="NCBI Taxonomy" id="51811"/>
    <lineage>
        <taxon>Eukaryota</taxon>
        <taxon>Metazoa</taxon>
        <taxon>Ecdysozoa</taxon>
        <taxon>Arthropoda</taxon>
        <taxon>Chelicerata</taxon>
        <taxon>Arachnida</taxon>
        <taxon>Pseudoscorpiones</taxon>
        <taxon>Cheliferoidea</taxon>
        <taxon>Chernetidae</taxon>
        <taxon>Cordylochernes</taxon>
    </lineage>
</organism>
<reference evidence="1 2" key="1">
    <citation type="submission" date="2022-01" db="EMBL/GenBank/DDBJ databases">
        <title>A chromosomal length assembly of Cordylochernes scorpioides.</title>
        <authorList>
            <person name="Zeh D."/>
            <person name="Zeh J."/>
        </authorList>
    </citation>
    <scope>NUCLEOTIDE SEQUENCE [LARGE SCALE GENOMIC DNA]</scope>
    <source>
        <strain evidence="1">IN4F17</strain>
        <tissue evidence="1">Whole Body</tissue>
    </source>
</reference>